<dbReference type="SUPFAM" id="SSF54427">
    <property type="entry name" value="NTF2-like"/>
    <property type="match status" value="1"/>
</dbReference>
<evidence type="ECO:0000313" key="4">
    <source>
        <dbReference type="EMBL" id="TKG26432.1"/>
    </source>
</evidence>
<protein>
    <recommendedName>
        <fullName evidence="1">SnoaL-like domain-containing protein</fullName>
    </recommendedName>
</protein>
<dbReference type="InterPro" id="IPR032710">
    <property type="entry name" value="NTF2-like_dom_sf"/>
</dbReference>
<dbReference type="RefSeq" id="WP_017100096.1">
    <property type="nucleotide sequence ID" value="NZ_MDBG01000175.1"/>
</dbReference>
<dbReference type="Gene3D" id="3.10.450.50">
    <property type="match status" value="1"/>
</dbReference>
<dbReference type="Proteomes" id="UP000235579">
    <property type="component" value="Unassembled WGS sequence"/>
</dbReference>
<accession>A0A0H3ZW12</accession>
<name>A0A0H3ZW12_9VIBR</name>
<evidence type="ECO:0000313" key="5">
    <source>
        <dbReference type="Proteomes" id="UP000235579"/>
    </source>
</evidence>
<dbReference type="EMBL" id="KP795697">
    <property type="protein sequence ID" value="AKN40480.1"/>
    <property type="molecule type" value="Genomic_DNA"/>
</dbReference>
<feature type="domain" description="SnoaL-like" evidence="1">
    <location>
        <begin position="9"/>
        <end position="105"/>
    </location>
</feature>
<dbReference type="Proteomes" id="UP000308018">
    <property type="component" value="Unassembled WGS sequence"/>
</dbReference>
<dbReference type="AlphaFoldDB" id="A0A0H3ZW12"/>
<evidence type="ECO:0000259" key="1">
    <source>
        <dbReference type="Pfam" id="PF12680"/>
    </source>
</evidence>
<reference evidence="5" key="2">
    <citation type="submission" date="2016-07" db="EMBL/GenBank/DDBJ databases">
        <title>Nontailed viruses are major unrecognized killers of bacteria in the ocean.</title>
        <authorList>
            <person name="Kauffman K."/>
            <person name="Hussain F."/>
            <person name="Yang J."/>
            <person name="Arevalo P."/>
            <person name="Brown J."/>
            <person name="Cutler M."/>
            <person name="Kelly L."/>
            <person name="Polz M.F."/>
        </authorList>
    </citation>
    <scope>NUCLEOTIDE SEQUENCE [LARGE SCALE GENOMIC DNA]</scope>
    <source>
        <strain evidence="5">10N.222.48.A2</strain>
    </source>
</reference>
<evidence type="ECO:0000313" key="3">
    <source>
        <dbReference type="EMBL" id="PMP09853.1"/>
    </source>
</evidence>
<evidence type="ECO:0000313" key="6">
    <source>
        <dbReference type="Proteomes" id="UP000308018"/>
    </source>
</evidence>
<dbReference type="Pfam" id="PF12680">
    <property type="entry name" value="SnoaL_2"/>
    <property type="match status" value="1"/>
</dbReference>
<gene>
    <name evidence="3" type="ORF">BCS92_23755</name>
    <name evidence="4" type="ORF">FC057_24440</name>
</gene>
<reference evidence="4 6" key="5">
    <citation type="submission" date="2019-04" db="EMBL/GenBank/DDBJ databases">
        <title>A reverse ecology approach based on a biological definition of microbial populations.</title>
        <authorList>
            <person name="Arevalo P."/>
            <person name="Vaninsberghe D."/>
            <person name="Elsherbini J."/>
            <person name="Gore J."/>
            <person name="Polz M."/>
        </authorList>
    </citation>
    <scope>NUCLEOTIDE SEQUENCE [LARGE SCALE GENOMIC DNA]</scope>
    <source>
        <strain evidence="4 6">10N.222.45.A8</strain>
    </source>
</reference>
<dbReference type="EMBL" id="MDBP01000084">
    <property type="protein sequence ID" value="PMP09853.1"/>
    <property type="molecule type" value="Genomic_DNA"/>
</dbReference>
<sequence length="134" mass="15087">MNANTIANKYLEALEEANIEKVLSLFTPDALVSSPLYGERKAADFYPELFEDTSSSKLTLKGVMEGKSTRDCTDLISIWFYFDWTLANGEPAPFNVVDVLEVDKGSRLITKLNIVYDTFNIRSSFNLSKKQTSL</sequence>
<organism evidence="2">
    <name type="scientific">Vibrio tasmaniensis</name>
    <dbReference type="NCBI Taxonomy" id="212663"/>
    <lineage>
        <taxon>Bacteria</taxon>
        <taxon>Pseudomonadati</taxon>
        <taxon>Pseudomonadota</taxon>
        <taxon>Gammaproteobacteria</taxon>
        <taxon>Vibrionales</taxon>
        <taxon>Vibrionaceae</taxon>
        <taxon>Vibrio</taxon>
    </lineage>
</organism>
<dbReference type="InterPro" id="IPR037401">
    <property type="entry name" value="SnoaL-like"/>
</dbReference>
<dbReference type="EMBL" id="SYVV01000076">
    <property type="protein sequence ID" value="TKG26432.1"/>
    <property type="molecule type" value="Genomic_DNA"/>
</dbReference>
<reference evidence="3" key="3">
    <citation type="submission" date="2016-07" db="EMBL/GenBank/DDBJ databases">
        <authorList>
            <person name="Wan K."/>
            <person name="Booth B."/>
            <person name="Spirohn K."/>
            <person name="Hao T."/>
            <person name="Hu Y."/>
            <person name="Calderwood M."/>
            <person name="Hill D."/>
            <person name="Mohr S."/>
            <person name="Vidal M."/>
            <person name="Celniker S."/>
            <person name="Perrimon N."/>
        </authorList>
    </citation>
    <scope>NUCLEOTIDE SEQUENCE</scope>
    <source>
        <strain evidence="3">10N.222.48.A2</strain>
    </source>
</reference>
<reference evidence="3" key="4">
    <citation type="journal article" date="2018" name="Nature">
        <title>A major lineage of non-tailed dsDNA viruses as unrecognized killers of marine bacteria.</title>
        <authorList>
            <person name="Kauffman K.M."/>
            <person name="Hussain F.A."/>
            <person name="Yang J."/>
            <person name="Arevalo P."/>
            <person name="Brown J.M."/>
            <person name="Chang W.K."/>
            <person name="VanInsberghe D."/>
            <person name="Elsherbini J."/>
            <person name="Sharma R.S."/>
            <person name="Cutler M.B."/>
            <person name="Kelly L."/>
            <person name="Polz M.F."/>
        </authorList>
    </citation>
    <scope>NUCLEOTIDE SEQUENCE</scope>
    <source>
        <strain evidence="3">10N.222.48.A2</strain>
    </source>
</reference>
<evidence type="ECO:0000313" key="2">
    <source>
        <dbReference type="EMBL" id="AKN40480.1"/>
    </source>
</evidence>
<proteinExistence type="predicted"/>
<reference evidence="2" key="1">
    <citation type="journal article" date="2015" name="MBio">
        <title>Eco-Evolutionary Dynamics of Episomes among Ecologically Cohesive Bacterial Populations.</title>
        <authorList>
            <person name="Xue H."/>
            <person name="Cordero O.X."/>
            <person name="Camas F.M."/>
            <person name="Trimble W."/>
            <person name="Meyer F."/>
            <person name="Guglielmini J."/>
            <person name="Rocha E.P."/>
            <person name="Polz M.F."/>
        </authorList>
    </citation>
    <scope>NUCLEOTIDE SEQUENCE</scope>
    <source>
        <strain evidence="2">FF_59</strain>
    </source>
</reference>